<dbReference type="GO" id="GO:0043332">
    <property type="term" value="C:mating projection tip"/>
    <property type="evidence" value="ECO:0007669"/>
    <property type="project" value="TreeGrafter"/>
</dbReference>
<keyword evidence="2" id="KW-1133">Transmembrane helix</keyword>
<dbReference type="AlphaFoldDB" id="A0A1D2VAB0"/>
<dbReference type="STRING" id="1344418.A0A1D2VAB0"/>
<dbReference type="PANTHER" id="PTHR28092">
    <property type="entry name" value="FACTOR-INDUCED GENE 1 PROTEIN"/>
    <property type="match status" value="1"/>
</dbReference>
<dbReference type="PANTHER" id="PTHR28092:SF1">
    <property type="entry name" value="FACTOR-INDUCED GENE 1 PROTEIN"/>
    <property type="match status" value="1"/>
</dbReference>
<feature type="transmembrane region" description="Helical" evidence="2">
    <location>
        <begin position="48"/>
        <end position="68"/>
    </location>
</feature>
<proteinExistence type="predicted"/>
<dbReference type="GeneID" id="30962510"/>
<dbReference type="InParanoid" id="A0A1D2VAB0"/>
<evidence type="ECO:0000313" key="3">
    <source>
        <dbReference type="EMBL" id="ODV58529.1"/>
    </source>
</evidence>
<feature type="transmembrane region" description="Helical" evidence="2">
    <location>
        <begin position="166"/>
        <end position="186"/>
    </location>
</feature>
<gene>
    <name evidence="3" type="ORF">ASCRUDRAFT_119594</name>
</gene>
<evidence type="ECO:0000313" key="4">
    <source>
        <dbReference type="Proteomes" id="UP000095038"/>
    </source>
</evidence>
<keyword evidence="4" id="KW-1185">Reference proteome</keyword>
<protein>
    <submittedName>
        <fullName evidence="3">Uncharacterized protein</fullName>
    </submittedName>
</protein>
<keyword evidence="2" id="KW-0812">Transmembrane</keyword>
<name>A0A1D2VAB0_9ASCO</name>
<feature type="region of interest" description="Disordered" evidence="1">
    <location>
        <begin position="1"/>
        <end position="22"/>
    </location>
</feature>
<dbReference type="EMBL" id="KV454491">
    <property type="protein sequence ID" value="ODV58529.1"/>
    <property type="molecule type" value="Genomic_DNA"/>
</dbReference>
<feature type="transmembrane region" description="Helical" evidence="2">
    <location>
        <begin position="193"/>
        <end position="214"/>
    </location>
</feature>
<accession>A0A1D2VAB0</accession>
<dbReference type="Pfam" id="PF12351">
    <property type="entry name" value="Fig1"/>
    <property type="match status" value="1"/>
</dbReference>
<dbReference type="RefSeq" id="XP_020044836.1">
    <property type="nucleotide sequence ID" value="XM_020188874.1"/>
</dbReference>
<keyword evidence="2" id="KW-0472">Membrane</keyword>
<evidence type="ECO:0000256" key="1">
    <source>
        <dbReference type="SAM" id="MobiDB-lite"/>
    </source>
</evidence>
<organism evidence="3 4">
    <name type="scientific">Ascoidea rubescens DSM 1968</name>
    <dbReference type="NCBI Taxonomy" id="1344418"/>
    <lineage>
        <taxon>Eukaryota</taxon>
        <taxon>Fungi</taxon>
        <taxon>Dikarya</taxon>
        <taxon>Ascomycota</taxon>
        <taxon>Saccharomycotina</taxon>
        <taxon>Saccharomycetes</taxon>
        <taxon>Ascoideaceae</taxon>
        <taxon>Ascoidea</taxon>
    </lineage>
</organism>
<dbReference type="GO" id="GO:0016020">
    <property type="term" value="C:membrane"/>
    <property type="evidence" value="ECO:0007669"/>
    <property type="project" value="InterPro"/>
</dbReference>
<dbReference type="Proteomes" id="UP000095038">
    <property type="component" value="Unassembled WGS sequence"/>
</dbReference>
<evidence type="ECO:0000256" key="2">
    <source>
        <dbReference type="SAM" id="Phobius"/>
    </source>
</evidence>
<sequence>MEDAHPTVSGVSKGEREEDEIPAKAFRKHNRLQRIKELKVQQVRPRHFAIVFLLLYIIFECIVVGGSITPGTRGTYVMELKYISEDNTVFFQQDSISELQVRVGYFSSCLKSYSDNGNSGWECGNNELRIIYNKDNFNRNSTANIDLLNFVSETSVKFREDCLSPYVLIVSIILSFLSIFLFAFVSPSSNPKFYKFSTVVIYLAFSLALVGAVWQETNVLTGSKLMGVMEDDYYRLETHSGITARVLVWFGVSLLIASCVSLAALSIIGELVRSTQDELEIEATKTTNTEVLERP</sequence>
<reference evidence="4" key="1">
    <citation type="submission" date="2016-05" db="EMBL/GenBank/DDBJ databases">
        <title>Comparative genomics of biotechnologically important yeasts.</title>
        <authorList>
            <consortium name="DOE Joint Genome Institute"/>
            <person name="Riley R."/>
            <person name="Haridas S."/>
            <person name="Wolfe K.H."/>
            <person name="Lopes M.R."/>
            <person name="Hittinger C.T."/>
            <person name="Goker M."/>
            <person name="Salamov A."/>
            <person name="Wisecaver J."/>
            <person name="Long T.M."/>
            <person name="Aerts A.L."/>
            <person name="Barry K."/>
            <person name="Choi C."/>
            <person name="Clum A."/>
            <person name="Coughlan A.Y."/>
            <person name="Deshpande S."/>
            <person name="Douglass A.P."/>
            <person name="Hanson S.J."/>
            <person name="Klenk H.-P."/>
            <person name="Labutti K."/>
            <person name="Lapidus A."/>
            <person name="Lindquist E."/>
            <person name="Lipzen A."/>
            <person name="Meier-Kolthoff J.P."/>
            <person name="Ohm R.A."/>
            <person name="Otillar R.P."/>
            <person name="Pangilinan J."/>
            <person name="Peng Y."/>
            <person name="Rokas A."/>
            <person name="Rosa C.A."/>
            <person name="Scheuner C."/>
            <person name="Sibirny A.A."/>
            <person name="Slot J.C."/>
            <person name="Stielow J.B."/>
            <person name="Sun H."/>
            <person name="Kurtzman C.P."/>
            <person name="Blackwell M."/>
            <person name="Grigoriev I.V."/>
            <person name="Jeffries T.W."/>
        </authorList>
    </citation>
    <scope>NUCLEOTIDE SEQUENCE [LARGE SCALE GENOMIC DNA]</scope>
    <source>
        <strain evidence="4">DSM 1968</strain>
    </source>
</reference>
<feature type="transmembrane region" description="Helical" evidence="2">
    <location>
        <begin position="246"/>
        <end position="268"/>
    </location>
</feature>
<dbReference type="GO" id="GO:0000747">
    <property type="term" value="P:conjugation with cellular fusion"/>
    <property type="evidence" value="ECO:0007669"/>
    <property type="project" value="TreeGrafter"/>
</dbReference>
<dbReference type="InterPro" id="IPR033481">
    <property type="entry name" value="Dni1/Fig1"/>
</dbReference>